<evidence type="ECO:0000256" key="10">
    <source>
        <dbReference type="ARBA" id="ARBA00022989"/>
    </source>
</evidence>
<name>K0JA76_MACHR</name>
<evidence type="ECO:0000256" key="4">
    <source>
        <dbReference type="ARBA" id="ARBA00021006"/>
    </source>
</evidence>
<evidence type="ECO:0000256" key="8">
    <source>
        <dbReference type="ARBA" id="ARBA00022967"/>
    </source>
</evidence>
<dbReference type="GeneID" id="14216973"/>
<dbReference type="GO" id="GO:0015990">
    <property type="term" value="P:electron transport coupled proton transport"/>
    <property type="evidence" value="ECO:0007669"/>
    <property type="project" value="TreeGrafter"/>
</dbReference>
<keyword evidence="13 16" id="KW-0496">Mitochondrion</keyword>
<protein>
    <recommendedName>
        <fullName evidence="4 16">NADH-ubiquinone oxidoreductase chain 4</fullName>
        <ecNumber evidence="3 16">7.1.1.2</ecNumber>
    </recommendedName>
</protein>
<evidence type="ECO:0000256" key="16">
    <source>
        <dbReference type="RuleBase" id="RU003297"/>
    </source>
</evidence>
<evidence type="ECO:0000256" key="7">
    <source>
        <dbReference type="ARBA" id="ARBA00022692"/>
    </source>
</evidence>
<evidence type="ECO:0000256" key="5">
    <source>
        <dbReference type="ARBA" id="ARBA00022448"/>
    </source>
</evidence>
<evidence type="ECO:0000256" key="13">
    <source>
        <dbReference type="ARBA" id="ARBA00023128"/>
    </source>
</evidence>
<proteinExistence type="inferred from homology"/>
<comment type="function">
    <text evidence="16">Core subunit of the mitochondrial membrane respiratory chain NADH dehydrogenase (Complex I) which catalyzes electron transfer from NADH through the respiratory chain, using ubiquinone as an electron acceptor. Essential for the catalytic activity and assembly of complex I.</text>
</comment>
<evidence type="ECO:0000256" key="11">
    <source>
        <dbReference type="ARBA" id="ARBA00023027"/>
    </source>
</evidence>
<dbReference type="CTD" id="4538"/>
<comment type="subcellular location">
    <subcellularLocation>
        <location evidence="1 16">Mitochondrion membrane</location>
        <topology evidence="1 16">Multi-pass membrane protein</topology>
    </subcellularLocation>
</comment>
<dbReference type="InterPro" id="IPR003918">
    <property type="entry name" value="NADH_UbQ_OxRdtase"/>
</dbReference>
<evidence type="ECO:0000259" key="17">
    <source>
        <dbReference type="Pfam" id="PF00361"/>
    </source>
</evidence>
<keyword evidence="6 16" id="KW-0679">Respiratory chain</keyword>
<feature type="transmembrane region" description="Helical" evidence="16">
    <location>
        <begin position="77"/>
        <end position="94"/>
    </location>
</feature>
<sequence length="423" mass="47134">MAFVSFIVVSGFVDGWLLVLMMMMVVVVHKLMGVVGSFSFIFGMEAMDSLSVMMVELSVYIVSLGMMWAFMSNGSKFMWGCGAVMVVALLVLFISASYLIFYLMYEITVLLLVVMVALWGSNPERLVSLIYLVVYMLGFSMPMFFVLMYVISLNGVSVFWSISNVSVVMMIVVFFAMFVKIPVYLVHYWLPKVHVEASTGVSMILAGILLKMGGYGFFRFYCMWGLSVQLSEVVMSVSLIGVIISAVMCIYLSDLKEIVAYSSVVHMGLMVSVLVMMKMAAFIGVVSMLLFHGFTSMMLFHLVGYVYMVVESRSLMVVKSLVKMGSLLSMVFFVSLIMNMGFPLTGNFLAEIYLVPILVTVGGLVGVVLVLYLFIGCVYNILVYVYLLVGGSESVWGEMLVMMGYLIMFLWSVVVLGYVLMLM</sequence>
<accession>K0JA76</accession>
<feature type="transmembrane region" description="Helical" evidence="16">
    <location>
        <begin position="289"/>
        <end position="310"/>
    </location>
</feature>
<evidence type="ECO:0000256" key="15">
    <source>
        <dbReference type="ARBA" id="ARBA00049551"/>
    </source>
</evidence>
<dbReference type="GO" id="GO:0048039">
    <property type="term" value="F:ubiquinone binding"/>
    <property type="evidence" value="ECO:0007669"/>
    <property type="project" value="TreeGrafter"/>
</dbReference>
<dbReference type="AlphaFoldDB" id="K0JA76"/>
<feature type="transmembrane region" description="Helical" evidence="16">
    <location>
        <begin position="6"/>
        <end position="28"/>
    </location>
</feature>
<comment type="similarity">
    <text evidence="2 16">Belongs to the complex I subunit 4 family.</text>
</comment>
<dbReference type="EC" id="7.1.1.2" evidence="3 16"/>
<dbReference type="Pfam" id="PF00361">
    <property type="entry name" value="Proton_antipo_M"/>
    <property type="match status" value="1"/>
</dbReference>
<evidence type="ECO:0000256" key="12">
    <source>
        <dbReference type="ARBA" id="ARBA00023075"/>
    </source>
</evidence>
<evidence type="ECO:0000256" key="2">
    <source>
        <dbReference type="ARBA" id="ARBA00009025"/>
    </source>
</evidence>
<feature type="transmembrane region" description="Helical" evidence="16">
    <location>
        <begin position="126"/>
        <end position="151"/>
    </location>
</feature>
<dbReference type="GO" id="GO:0008137">
    <property type="term" value="F:NADH dehydrogenase (ubiquinone) activity"/>
    <property type="evidence" value="ECO:0007669"/>
    <property type="project" value="UniProtKB-UniRule"/>
</dbReference>
<keyword evidence="11 16" id="KW-0520">NAD</keyword>
<keyword evidence="12 16" id="KW-0830">Ubiquinone</keyword>
<dbReference type="PRINTS" id="PR01437">
    <property type="entry name" value="NUOXDRDTASE4"/>
</dbReference>
<feature type="transmembrane region" description="Helical" evidence="16">
    <location>
        <begin position="259"/>
        <end position="277"/>
    </location>
</feature>
<evidence type="ECO:0000256" key="14">
    <source>
        <dbReference type="ARBA" id="ARBA00023136"/>
    </source>
</evidence>
<dbReference type="GO" id="GO:0003954">
    <property type="term" value="F:NADH dehydrogenase activity"/>
    <property type="evidence" value="ECO:0007669"/>
    <property type="project" value="TreeGrafter"/>
</dbReference>
<feature type="transmembrane region" description="Helical" evidence="16">
    <location>
        <begin position="233"/>
        <end position="253"/>
    </location>
</feature>
<feature type="transmembrane region" description="Helical" evidence="16">
    <location>
        <begin position="399"/>
        <end position="421"/>
    </location>
</feature>
<feature type="domain" description="NADH:quinone oxidoreductase/Mrp antiporter transmembrane" evidence="17">
    <location>
        <begin position="96"/>
        <end position="372"/>
    </location>
</feature>
<keyword evidence="7 16" id="KW-0812">Transmembrane</keyword>
<dbReference type="EMBL" id="FR856886">
    <property type="protein sequence ID" value="CCA94497.2"/>
    <property type="molecule type" value="Genomic_DNA"/>
</dbReference>
<gene>
    <name evidence="18" type="primary">ND4</name>
</gene>
<feature type="transmembrane region" description="Helical" evidence="16">
    <location>
        <begin position="49"/>
        <end position="71"/>
    </location>
</feature>
<feature type="transmembrane region" description="Helical" evidence="16">
    <location>
        <begin position="158"/>
        <end position="179"/>
    </location>
</feature>
<evidence type="ECO:0000256" key="9">
    <source>
        <dbReference type="ARBA" id="ARBA00022982"/>
    </source>
</evidence>
<feature type="transmembrane region" description="Helical" evidence="16">
    <location>
        <begin position="322"/>
        <end position="342"/>
    </location>
</feature>
<dbReference type="PANTHER" id="PTHR43507:SF20">
    <property type="entry name" value="NADH-UBIQUINONE OXIDOREDUCTASE CHAIN 4"/>
    <property type="match status" value="1"/>
</dbReference>
<reference evidence="18" key="1">
    <citation type="journal article" date="2013" name="Mol. Phylogenet. Evol.">
        <title>Phylogenetic analyses of endoparasitic Acanthocephala based on mitochondrial genomes suggest secondary loss of sensory organs.</title>
        <authorList>
            <person name="Weber M."/>
            <person name="Wey-Fabrizius A.R."/>
            <person name="Podsiadlowski L."/>
            <person name="Witek A."/>
            <person name="Schill R.O."/>
            <person name="Sugar L."/>
            <person name="Herlyn H."/>
            <person name="Hankeln T."/>
        </authorList>
    </citation>
    <scope>NUCLEOTIDE SEQUENCE</scope>
</reference>
<dbReference type="GO" id="GO:0042773">
    <property type="term" value="P:ATP synthesis coupled electron transport"/>
    <property type="evidence" value="ECO:0007669"/>
    <property type="project" value="InterPro"/>
</dbReference>
<keyword evidence="14 16" id="KW-0472">Membrane</keyword>
<dbReference type="GO" id="GO:0031966">
    <property type="term" value="C:mitochondrial membrane"/>
    <property type="evidence" value="ECO:0007669"/>
    <property type="project" value="UniProtKB-SubCell"/>
</dbReference>
<geneLocation type="mitochondrion" evidence="18"/>
<keyword evidence="10 16" id="KW-1133">Transmembrane helix</keyword>
<evidence type="ECO:0000256" key="3">
    <source>
        <dbReference type="ARBA" id="ARBA00012944"/>
    </source>
</evidence>
<dbReference type="PANTHER" id="PTHR43507">
    <property type="entry name" value="NADH-UBIQUINONE OXIDOREDUCTASE CHAIN 4"/>
    <property type="match status" value="1"/>
</dbReference>
<organism evidence="18">
    <name type="scientific">Macracanthorhynchus hirudinaceus</name>
    <name type="common">Giant thorny-headed worm</name>
    <dbReference type="NCBI Taxonomy" id="1032456"/>
    <lineage>
        <taxon>Eukaryota</taxon>
        <taxon>Metazoa</taxon>
        <taxon>Spiralia</taxon>
        <taxon>Lophotrochozoa</taxon>
        <taxon>Acanthocephala</taxon>
        <taxon>Archiacanthocephala</taxon>
        <taxon>Oligacanthorhynchida</taxon>
        <taxon>Oligacanthorhynchidae</taxon>
        <taxon>Macracanthorhynchus</taxon>
    </lineage>
</organism>
<keyword evidence="9 16" id="KW-0249">Electron transport</keyword>
<feature type="transmembrane region" description="Helical" evidence="16">
    <location>
        <begin position="199"/>
        <end position="221"/>
    </location>
</feature>
<keyword evidence="5 16" id="KW-0813">Transport</keyword>
<dbReference type="InterPro" id="IPR001750">
    <property type="entry name" value="ND/Mrp_TM"/>
</dbReference>
<keyword evidence="8" id="KW-1278">Translocase</keyword>
<dbReference type="RefSeq" id="YP_007183165.1">
    <property type="nucleotide sequence ID" value="NC_019808.1"/>
</dbReference>
<evidence type="ECO:0000313" key="18">
    <source>
        <dbReference type="EMBL" id="CCA94497.2"/>
    </source>
</evidence>
<evidence type="ECO:0000256" key="1">
    <source>
        <dbReference type="ARBA" id="ARBA00004225"/>
    </source>
</evidence>
<evidence type="ECO:0000256" key="6">
    <source>
        <dbReference type="ARBA" id="ARBA00022660"/>
    </source>
</evidence>
<feature type="transmembrane region" description="Helical" evidence="16">
    <location>
        <begin position="101"/>
        <end position="120"/>
    </location>
</feature>
<comment type="catalytic activity">
    <reaction evidence="15 16">
        <text>a ubiquinone + NADH + 5 H(+)(in) = a ubiquinol + NAD(+) + 4 H(+)(out)</text>
        <dbReference type="Rhea" id="RHEA:29091"/>
        <dbReference type="Rhea" id="RHEA-COMP:9565"/>
        <dbReference type="Rhea" id="RHEA-COMP:9566"/>
        <dbReference type="ChEBI" id="CHEBI:15378"/>
        <dbReference type="ChEBI" id="CHEBI:16389"/>
        <dbReference type="ChEBI" id="CHEBI:17976"/>
        <dbReference type="ChEBI" id="CHEBI:57540"/>
        <dbReference type="ChEBI" id="CHEBI:57945"/>
        <dbReference type="EC" id="7.1.1.2"/>
    </reaction>
</comment>
<feature type="transmembrane region" description="Helical" evidence="16">
    <location>
        <begin position="354"/>
        <end position="387"/>
    </location>
</feature>